<feature type="region of interest" description="Disordered" evidence="2">
    <location>
        <begin position="205"/>
        <end position="281"/>
    </location>
</feature>
<keyword evidence="1" id="KW-0479">Metal-binding</keyword>
<comment type="caution">
    <text evidence="4">The sequence shown here is derived from an EMBL/GenBank/DDBJ whole genome shotgun (WGS) entry which is preliminary data.</text>
</comment>
<evidence type="ECO:0000259" key="3">
    <source>
        <dbReference type="PROSITE" id="PS50103"/>
    </source>
</evidence>
<feature type="domain" description="C3H1-type" evidence="3">
    <location>
        <begin position="55"/>
        <end position="83"/>
    </location>
</feature>
<accession>A0A9N8EZ34</accession>
<gene>
    <name evidence="4" type="ORF">SEMRO_2367_G325070.1</name>
</gene>
<dbReference type="Proteomes" id="UP001153069">
    <property type="component" value="Unassembled WGS sequence"/>
</dbReference>
<dbReference type="InterPro" id="IPR000571">
    <property type="entry name" value="Znf_CCCH"/>
</dbReference>
<dbReference type="Gene3D" id="4.10.1000.40">
    <property type="match status" value="1"/>
</dbReference>
<dbReference type="PROSITE" id="PS50103">
    <property type="entry name" value="ZF_C3H1"/>
    <property type="match status" value="1"/>
</dbReference>
<feature type="compositionally biased region" description="Polar residues" evidence="2">
    <location>
        <begin position="7"/>
        <end position="18"/>
    </location>
</feature>
<organism evidence="4 5">
    <name type="scientific">Seminavis robusta</name>
    <dbReference type="NCBI Taxonomy" id="568900"/>
    <lineage>
        <taxon>Eukaryota</taxon>
        <taxon>Sar</taxon>
        <taxon>Stramenopiles</taxon>
        <taxon>Ochrophyta</taxon>
        <taxon>Bacillariophyta</taxon>
        <taxon>Bacillariophyceae</taxon>
        <taxon>Bacillariophycidae</taxon>
        <taxon>Naviculales</taxon>
        <taxon>Naviculaceae</taxon>
        <taxon>Seminavis</taxon>
    </lineage>
</organism>
<proteinExistence type="predicted"/>
<evidence type="ECO:0000256" key="2">
    <source>
        <dbReference type="SAM" id="MobiDB-lite"/>
    </source>
</evidence>
<dbReference type="OrthoDB" id="438553at2759"/>
<dbReference type="GO" id="GO:0008270">
    <property type="term" value="F:zinc ion binding"/>
    <property type="evidence" value="ECO:0007669"/>
    <property type="project" value="UniProtKB-KW"/>
</dbReference>
<evidence type="ECO:0000256" key="1">
    <source>
        <dbReference type="PROSITE-ProRule" id="PRU00723"/>
    </source>
</evidence>
<dbReference type="EMBL" id="CAICTM010002365">
    <property type="protein sequence ID" value="CAB9528975.1"/>
    <property type="molecule type" value="Genomic_DNA"/>
</dbReference>
<protein>
    <recommendedName>
        <fullName evidence="3">C3H1-type domain-containing protein</fullName>
    </recommendedName>
</protein>
<reference evidence="4" key="1">
    <citation type="submission" date="2020-06" db="EMBL/GenBank/DDBJ databases">
        <authorList>
            <consortium name="Plant Systems Biology data submission"/>
        </authorList>
    </citation>
    <scope>NUCLEOTIDE SEQUENCE</scope>
    <source>
        <strain evidence="4">D6</strain>
    </source>
</reference>
<keyword evidence="1" id="KW-0862">Zinc</keyword>
<evidence type="ECO:0000313" key="4">
    <source>
        <dbReference type="EMBL" id="CAB9528975.1"/>
    </source>
</evidence>
<feature type="zinc finger region" description="C3H1-type" evidence="1">
    <location>
        <begin position="55"/>
        <end position="83"/>
    </location>
</feature>
<sequence length="281" mass="29344">MPRGKNYVNNNRGVSMQASKKKTAPSMEQCFYGKGCTRANCFYRHDGPDASGGGDKSGEPCMPFLAGLCTFTAAGCRKRHPGKVEAERLINKYKATKCRYGDHCKTSGCLYIHPSDDNNNGTKGLAGTAAFPPLVTNGARPIVTAAPAGAWKPMAPTGIATTTPPPSARQPPVKSAWVPAPPPAAAPAWGARGRNPVLVNHAIKNSTQALPMQNGSTPTKNGMTKKNGSNGANKTPPAPSQPTVDAQRQAATPVTPSPLAADPLNRTSLNIHAKEFVPGGL</sequence>
<name>A0A9N8EZ34_9STRA</name>
<feature type="compositionally biased region" description="Polar residues" evidence="2">
    <location>
        <begin position="241"/>
        <end position="254"/>
    </location>
</feature>
<dbReference type="AlphaFoldDB" id="A0A9N8EZ34"/>
<feature type="compositionally biased region" description="Polar residues" evidence="2">
    <location>
        <begin position="205"/>
        <end position="233"/>
    </location>
</feature>
<feature type="region of interest" description="Disordered" evidence="2">
    <location>
        <begin position="1"/>
        <end position="21"/>
    </location>
</feature>
<evidence type="ECO:0000313" key="5">
    <source>
        <dbReference type="Proteomes" id="UP001153069"/>
    </source>
</evidence>
<feature type="region of interest" description="Disordered" evidence="2">
    <location>
        <begin position="155"/>
        <end position="191"/>
    </location>
</feature>
<keyword evidence="1" id="KW-0863">Zinc-finger</keyword>
<keyword evidence="5" id="KW-1185">Reference proteome</keyword>